<keyword evidence="5" id="KW-1185">Reference proteome</keyword>
<evidence type="ECO:0000256" key="1">
    <source>
        <dbReference type="ARBA" id="ARBA00005437"/>
    </source>
</evidence>
<keyword evidence="2" id="KW-1133">Transmembrane helix</keyword>
<evidence type="ECO:0000313" key="3">
    <source>
        <dbReference type="EMBL" id="CAK9156569.1"/>
    </source>
</evidence>
<proteinExistence type="inferred from homology"/>
<dbReference type="InterPro" id="IPR025659">
    <property type="entry name" value="Tubby-like_C"/>
</dbReference>
<evidence type="ECO:0008006" key="6">
    <source>
        <dbReference type="Google" id="ProtNLM"/>
    </source>
</evidence>
<dbReference type="PANTHER" id="PTHR31087:SF14">
    <property type="entry name" value="PROTEIN LURP-ONE-RELATED 17"/>
    <property type="match status" value="1"/>
</dbReference>
<dbReference type="AlphaFoldDB" id="A0ABC8SHA7"/>
<dbReference type="EMBL" id="CAUOFW020007835">
    <property type="protein sequence ID" value="CAK9180741.1"/>
    <property type="molecule type" value="Genomic_DNA"/>
</dbReference>
<feature type="transmembrane region" description="Helical" evidence="2">
    <location>
        <begin position="174"/>
        <end position="206"/>
    </location>
</feature>
<protein>
    <recommendedName>
        <fullName evidence="6">Protein LURP-one-related 17</fullName>
    </recommendedName>
</protein>
<dbReference type="InterPro" id="IPR007612">
    <property type="entry name" value="LOR"/>
</dbReference>
<comment type="caution">
    <text evidence="3">The sequence shown here is derived from an EMBL/GenBank/DDBJ whole genome shotgun (WGS) entry which is preliminary data.</text>
</comment>
<evidence type="ECO:0000313" key="4">
    <source>
        <dbReference type="EMBL" id="CAK9180741.1"/>
    </source>
</evidence>
<dbReference type="InterPro" id="IPR038595">
    <property type="entry name" value="LOR_sf"/>
</dbReference>
<dbReference type="Gene3D" id="2.40.160.200">
    <property type="entry name" value="LURP1-related"/>
    <property type="match status" value="1"/>
</dbReference>
<dbReference type="PANTHER" id="PTHR31087">
    <property type="match status" value="1"/>
</dbReference>
<dbReference type="EMBL" id="CAUOFW020002881">
    <property type="protein sequence ID" value="CAK9156569.1"/>
    <property type="molecule type" value="Genomic_DNA"/>
</dbReference>
<keyword evidence="2" id="KW-0472">Membrane</keyword>
<dbReference type="SUPFAM" id="SSF54518">
    <property type="entry name" value="Tubby C-terminal domain-like"/>
    <property type="match status" value="1"/>
</dbReference>
<organism evidence="3 5">
    <name type="scientific">Ilex paraguariensis</name>
    <name type="common">yerba mate</name>
    <dbReference type="NCBI Taxonomy" id="185542"/>
    <lineage>
        <taxon>Eukaryota</taxon>
        <taxon>Viridiplantae</taxon>
        <taxon>Streptophyta</taxon>
        <taxon>Embryophyta</taxon>
        <taxon>Tracheophyta</taxon>
        <taxon>Spermatophyta</taxon>
        <taxon>Magnoliopsida</taxon>
        <taxon>eudicotyledons</taxon>
        <taxon>Gunneridae</taxon>
        <taxon>Pentapetalae</taxon>
        <taxon>asterids</taxon>
        <taxon>campanulids</taxon>
        <taxon>Aquifoliales</taxon>
        <taxon>Aquifoliaceae</taxon>
        <taxon>Ilex</taxon>
    </lineage>
</organism>
<comment type="similarity">
    <text evidence="1">Belongs to the LOR family.</text>
</comment>
<sequence length="211" mass="23741">MLLFLKSLSRTVHEVHDEQEYKSESDSPSISLTVWRKSLLFSCHGFTVIGSGGNLVFRVDNYTGRSNDVTLMDGSGKPILTVCRRKKLRLVDNWLVYEGEVGDDTGTKSSKKPICCVRKHINILQPNLNVLAYVYHGPSEKRYAYVIEGSYAHRSCKLLDESRRVMAEIKKKEAMIGGVTFGLEVFLLIVQPGFDLGFAMGIVLLLDQMFT</sequence>
<dbReference type="Pfam" id="PF04525">
    <property type="entry name" value="LOR"/>
    <property type="match status" value="1"/>
</dbReference>
<dbReference type="Proteomes" id="UP001642360">
    <property type="component" value="Unassembled WGS sequence"/>
</dbReference>
<gene>
    <name evidence="3" type="ORF">ILEXP_LOCUS25116</name>
    <name evidence="4" type="ORF">ILEXP_LOCUS50769</name>
</gene>
<name>A0ABC8SHA7_9AQUA</name>
<keyword evidence="2" id="KW-0812">Transmembrane</keyword>
<evidence type="ECO:0000313" key="5">
    <source>
        <dbReference type="Proteomes" id="UP001642360"/>
    </source>
</evidence>
<accession>A0ABC8SHA7</accession>
<evidence type="ECO:0000256" key="2">
    <source>
        <dbReference type="SAM" id="Phobius"/>
    </source>
</evidence>
<reference evidence="3 5" key="1">
    <citation type="submission" date="2024-02" db="EMBL/GenBank/DDBJ databases">
        <authorList>
            <person name="Vignale AGUSTIN F."/>
            <person name="Sosa J E."/>
            <person name="Modenutti C."/>
        </authorList>
    </citation>
    <scope>NUCLEOTIDE SEQUENCE [LARGE SCALE GENOMIC DNA]</scope>
</reference>